<dbReference type="PANTHER" id="PTHR12369">
    <property type="entry name" value="CHONDROITIN SYNTHASE"/>
    <property type="match status" value="1"/>
</dbReference>
<evidence type="ECO:0000256" key="8">
    <source>
        <dbReference type="ARBA" id="ARBA00023136"/>
    </source>
</evidence>
<dbReference type="InterPro" id="IPR029044">
    <property type="entry name" value="Nucleotide-diphossugar_trans"/>
</dbReference>
<comment type="subcellular location">
    <subcellularLocation>
        <location evidence="1 9">Golgi apparatus</location>
        <location evidence="1 9">Golgi stack membrane</location>
        <topology evidence="1 9">Single-pass type II membrane protein</topology>
    </subcellularLocation>
</comment>
<keyword evidence="7 9" id="KW-0333">Golgi apparatus</keyword>
<dbReference type="InterPro" id="IPR051227">
    <property type="entry name" value="CS_glycosyltransferase"/>
</dbReference>
<gene>
    <name evidence="10" type="ORF">LOD99_524</name>
</gene>
<dbReference type="Pfam" id="PF05679">
    <property type="entry name" value="CHGN"/>
    <property type="match status" value="1"/>
</dbReference>
<keyword evidence="3 9" id="KW-0808">Transferase</keyword>
<dbReference type="GO" id="GO:0032580">
    <property type="term" value="C:Golgi cisterna membrane"/>
    <property type="evidence" value="ECO:0007669"/>
    <property type="project" value="UniProtKB-SubCell"/>
</dbReference>
<organism evidence="10 11">
    <name type="scientific">Oopsacas minuta</name>
    <dbReference type="NCBI Taxonomy" id="111878"/>
    <lineage>
        <taxon>Eukaryota</taxon>
        <taxon>Metazoa</taxon>
        <taxon>Porifera</taxon>
        <taxon>Hexactinellida</taxon>
        <taxon>Hexasterophora</taxon>
        <taxon>Lyssacinosida</taxon>
        <taxon>Leucopsacidae</taxon>
        <taxon>Oopsacas</taxon>
    </lineage>
</organism>
<evidence type="ECO:0000256" key="5">
    <source>
        <dbReference type="ARBA" id="ARBA00022968"/>
    </source>
</evidence>
<evidence type="ECO:0000256" key="9">
    <source>
        <dbReference type="RuleBase" id="RU364016"/>
    </source>
</evidence>
<evidence type="ECO:0000256" key="6">
    <source>
        <dbReference type="ARBA" id="ARBA00022989"/>
    </source>
</evidence>
<dbReference type="GO" id="GO:0008376">
    <property type="term" value="F:acetylgalactosaminyltransferase activity"/>
    <property type="evidence" value="ECO:0007669"/>
    <property type="project" value="InterPro"/>
</dbReference>
<dbReference type="PANTHER" id="PTHR12369:SF11">
    <property type="entry name" value="HEXOSYLTRANSFERASE"/>
    <property type="match status" value="1"/>
</dbReference>
<comment type="caution">
    <text evidence="10">The sequence shown here is derived from an EMBL/GenBank/DDBJ whole genome shotgun (WGS) entry which is preliminary data.</text>
</comment>
<evidence type="ECO:0000256" key="4">
    <source>
        <dbReference type="ARBA" id="ARBA00022692"/>
    </source>
</evidence>
<keyword evidence="5 9" id="KW-0735">Signal-anchor</keyword>
<keyword evidence="4" id="KW-0812">Transmembrane</keyword>
<evidence type="ECO:0000256" key="2">
    <source>
        <dbReference type="ARBA" id="ARBA00009239"/>
    </source>
</evidence>
<protein>
    <recommendedName>
        <fullName evidence="9">Hexosyltransferase</fullName>
        <ecNumber evidence="9">2.4.1.-</ecNumber>
    </recommendedName>
</protein>
<reference evidence="10 11" key="1">
    <citation type="journal article" date="2023" name="BMC Biol.">
        <title>The compact genome of the sponge Oopsacas minuta (Hexactinellida) is lacking key metazoan core genes.</title>
        <authorList>
            <person name="Santini S."/>
            <person name="Schenkelaars Q."/>
            <person name="Jourda C."/>
            <person name="Duchesne M."/>
            <person name="Belahbib H."/>
            <person name="Rocher C."/>
            <person name="Selva M."/>
            <person name="Riesgo A."/>
            <person name="Vervoort M."/>
            <person name="Leys S.P."/>
            <person name="Kodjabachian L."/>
            <person name="Le Bivic A."/>
            <person name="Borchiellini C."/>
            <person name="Claverie J.M."/>
            <person name="Renard E."/>
        </authorList>
    </citation>
    <scope>NUCLEOTIDE SEQUENCE [LARGE SCALE GENOMIC DNA]</scope>
    <source>
        <strain evidence="10">SPO-2</strain>
    </source>
</reference>
<comment type="similarity">
    <text evidence="2 9">Belongs to the chondroitin N-acetylgalactosaminyltransferase family.</text>
</comment>
<keyword evidence="11" id="KW-1185">Reference proteome</keyword>
<dbReference type="InterPro" id="IPR008428">
    <property type="entry name" value="Chond_GalNAc"/>
</dbReference>
<evidence type="ECO:0000256" key="1">
    <source>
        <dbReference type="ARBA" id="ARBA00004447"/>
    </source>
</evidence>
<sequence length="583" mass="67678">MIVRISNAYQFPSNFTNPDALYSNDMNNELFANLKRGSLNVYIWMDMFSDSIDFLKSKFEYPYNPWKKYFTTSLNKIQATERTGGRIFGYILTREHGLYSFEVKYVGSIELWISPDTLPSNAIKCKSAMTKEVKYFYAYLKSEKKQYIELIYASEKAGEIEIRWKWKSTSYKYIDSDCLFPFVNDTVKIVPETYNPLPLLLHTPSSWMRDQFHPFDERNTLFSIPPIDFSQFGTSSVFVSCDYKPAIPSIDTSLKLINSYPAKTLLSKISMGNNQSVTDAVISEELKENILALFMVSISGAYPAVHLSRLMNMERLNDDHNGDLYLIEVMVTLASNSSKEYLLSHYVVLGHKYYPQSQFCHPTNMKIRRNTFVHILVTHRNLPQILREFVQNMEQVYDETRDENFGVIIVNYVIPQFNVTTLLRQSRLKHWTVIDIVGPWTKVGAINLGIDSVKNSDDIIYTTDLFIYNPSRILDDIRKHTFQGYSGFVPAIFYMSARFKQDTPDQPKGFYSLEGYGLFSLYKSDWIILGGMDSIKFKDKWGGEDTDLTNRVLRTGYVIFWMVAQDSYHQPHSKSSLWDEDSR</sequence>
<evidence type="ECO:0000256" key="7">
    <source>
        <dbReference type="ARBA" id="ARBA00023034"/>
    </source>
</evidence>
<proteinExistence type="inferred from homology"/>
<accession>A0AAV7K9R8</accession>
<dbReference type="EC" id="2.4.1.-" evidence="9"/>
<evidence type="ECO:0000256" key="3">
    <source>
        <dbReference type="ARBA" id="ARBA00022679"/>
    </source>
</evidence>
<dbReference type="Gene3D" id="3.90.550.10">
    <property type="entry name" value="Spore Coat Polysaccharide Biosynthesis Protein SpsA, Chain A"/>
    <property type="match status" value="1"/>
</dbReference>
<dbReference type="SUPFAM" id="SSF53448">
    <property type="entry name" value="Nucleotide-diphospho-sugar transferases"/>
    <property type="match status" value="1"/>
</dbReference>
<keyword evidence="8" id="KW-0472">Membrane</keyword>
<name>A0AAV7K9R8_9METZ</name>
<dbReference type="EMBL" id="JAKMXF010000111">
    <property type="protein sequence ID" value="KAI6657781.1"/>
    <property type="molecule type" value="Genomic_DNA"/>
</dbReference>
<evidence type="ECO:0000313" key="10">
    <source>
        <dbReference type="EMBL" id="KAI6657781.1"/>
    </source>
</evidence>
<evidence type="ECO:0000313" key="11">
    <source>
        <dbReference type="Proteomes" id="UP001165289"/>
    </source>
</evidence>
<dbReference type="Proteomes" id="UP001165289">
    <property type="component" value="Unassembled WGS sequence"/>
</dbReference>
<keyword evidence="6" id="KW-1133">Transmembrane helix</keyword>
<dbReference type="AlphaFoldDB" id="A0AAV7K9R8"/>